<evidence type="ECO:0000313" key="6">
    <source>
        <dbReference type="EMBL" id="GES76521.1"/>
    </source>
</evidence>
<comment type="caution">
    <text evidence="6">The sequence shown here is derived from an EMBL/GenBank/DDBJ whole genome shotgun (WGS) entry which is preliminary data.</text>
</comment>
<evidence type="ECO:0000256" key="4">
    <source>
        <dbReference type="SAM" id="SignalP"/>
    </source>
</evidence>
<keyword evidence="3" id="KW-0964">Secreted</keyword>
<proteinExistence type="predicted"/>
<dbReference type="Pfam" id="PF20147">
    <property type="entry name" value="Crinkler"/>
    <property type="match status" value="1"/>
</dbReference>
<evidence type="ECO:0000259" key="5">
    <source>
        <dbReference type="Pfam" id="PF20147"/>
    </source>
</evidence>
<accession>A0A8H3QEQ0</accession>
<feature type="signal peptide" evidence="4">
    <location>
        <begin position="1"/>
        <end position="19"/>
    </location>
</feature>
<dbReference type="GO" id="GO:0005576">
    <property type="term" value="C:extracellular region"/>
    <property type="evidence" value="ECO:0007669"/>
    <property type="project" value="UniProtKB-SubCell"/>
</dbReference>
<sequence length="195" mass="22367">MSITLLCLIKGNIITYAFAVDIDREKLVSHLKKAIKTKQPQTFANSFPPETTTLEQSLIETIKDLKFQLFIANMDSKRRPSSVYNYVKKCGDVQIWQIEKDIDIEPLFSSRVFIQYPNAPAQGIDKIKLNQLFCKDVVQEVVRNLYLENELVVLGDYGIQEESDIYADIIIGYKNYYQELTNYINSPPDLSKGLG</sequence>
<evidence type="ECO:0000256" key="3">
    <source>
        <dbReference type="ARBA" id="ARBA00022525"/>
    </source>
</evidence>
<feature type="chain" id="PRO_5034409544" description="Crinkler effector protein N-terminal domain-containing protein" evidence="4">
    <location>
        <begin position="20"/>
        <end position="195"/>
    </location>
</feature>
<evidence type="ECO:0000313" key="7">
    <source>
        <dbReference type="Proteomes" id="UP000615446"/>
    </source>
</evidence>
<dbReference type="OrthoDB" id="2304312at2759"/>
<dbReference type="InterPro" id="IPR045379">
    <property type="entry name" value="Crinkler_N"/>
</dbReference>
<keyword evidence="4" id="KW-0732">Signal</keyword>
<dbReference type="GO" id="GO:0043657">
    <property type="term" value="C:host cell"/>
    <property type="evidence" value="ECO:0007669"/>
    <property type="project" value="UniProtKB-SubCell"/>
</dbReference>
<organism evidence="6 7">
    <name type="scientific">Rhizophagus clarus</name>
    <dbReference type="NCBI Taxonomy" id="94130"/>
    <lineage>
        <taxon>Eukaryota</taxon>
        <taxon>Fungi</taxon>
        <taxon>Fungi incertae sedis</taxon>
        <taxon>Mucoromycota</taxon>
        <taxon>Glomeromycotina</taxon>
        <taxon>Glomeromycetes</taxon>
        <taxon>Glomerales</taxon>
        <taxon>Glomeraceae</taxon>
        <taxon>Rhizophagus</taxon>
    </lineage>
</organism>
<gene>
    <name evidence="6" type="ORF">RCL2_000392100</name>
</gene>
<dbReference type="AlphaFoldDB" id="A0A8H3QEQ0"/>
<dbReference type="EMBL" id="BLAL01000021">
    <property type="protein sequence ID" value="GES76521.1"/>
    <property type="molecule type" value="Genomic_DNA"/>
</dbReference>
<reference evidence="6" key="1">
    <citation type="submission" date="2019-10" db="EMBL/GenBank/DDBJ databases">
        <title>Conservation and host-specific expression of non-tandemly repeated heterogenous ribosome RNA gene in arbuscular mycorrhizal fungi.</title>
        <authorList>
            <person name="Maeda T."/>
            <person name="Kobayashi Y."/>
            <person name="Nakagawa T."/>
            <person name="Ezawa T."/>
            <person name="Yamaguchi K."/>
            <person name="Bino T."/>
            <person name="Nishimoto Y."/>
            <person name="Shigenobu S."/>
            <person name="Kawaguchi M."/>
        </authorList>
    </citation>
    <scope>NUCLEOTIDE SEQUENCE</scope>
    <source>
        <strain evidence="6">HR1</strain>
    </source>
</reference>
<evidence type="ECO:0000256" key="1">
    <source>
        <dbReference type="ARBA" id="ARBA00004340"/>
    </source>
</evidence>
<evidence type="ECO:0000256" key="2">
    <source>
        <dbReference type="ARBA" id="ARBA00004613"/>
    </source>
</evidence>
<comment type="subcellular location">
    <subcellularLocation>
        <location evidence="1">Host cell</location>
    </subcellularLocation>
    <subcellularLocation>
        <location evidence="2">Secreted</location>
    </subcellularLocation>
</comment>
<name>A0A8H3QEQ0_9GLOM</name>
<dbReference type="Proteomes" id="UP000615446">
    <property type="component" value="Unassembled WGS sequence"/>
</dbReference>
<feature type="domain" description="Crinkler effector protein N-terminal" evidence="5">
    <location>
        <begin position="3"/>
        <end position="46"/>
    </location>
</feature>
<protein>
    <recommendedName>
        <fullName evidence="5">Crinkler effector protein N-terminal domain-containing protein</fullName>
    </recommendedName>
</protein>